<keyword evidence="4" id="KW-1185">Reference proteome</keyword>
<dbReference type="PROSITE" id="PS50878">
    <property type="entry name" value="RT_POL"/>
    <property type="match status" value="1"/>
</dbReference>
<keyword evidence="3" id="KW-0808">Transferase</keyword>
<dbReference type="SUPFAM" id="SSF56672">
    <property type="entry name" value="DNA/RNA polymerases"/>
    <property type="match status" value="1"/>
</dbReference>
<proteinExistence type="predicted"/>
<sequence length="522" mass="59788">MKETMIVTSASAGTLDAATAVTVNGPRDFPEEWDQVNWTRAEAQVRRLRQRIFTASRAGEHRKVRSLQRLMLRSEANALVATRRVTQVNQGRRTAGIDGLTALDGPDRVELARWVQQHGHRPPALPVRRIFIPKANGKKRPLGIPVIADRACQAVVLNALEPEWEARFEPRSYGFRPGRGCHDAIEAIFTVCKGKDPTRAWVLDADLTAAFDRIDHDRLLDHLHGFPGKERVARWLKAGVVENRQFAPTIEGTPQGGVISPLLMNIALHGMETAAGVRYKPWRSTRGWSMPGTPVLIRYADDLVALCHSRHEAEQVKERLAAWLAPRGLSFNEDKTRIVHLSEGFDFLGFNVRHYRNPGKLLIKPSKAAVKRFRARLRAEVRSLHGANALAVISRLNPILRGWAGYYRTAVSKRVFADIDATLWWTLFKWGRRQHNTKTGQWIVDRYFGRFHPTRHDRWIFGDRETGAYLRKLSWTPIRRHQMVKADASPDDPALTYYWQQRRRRHRPRDTPAPAPRYPRRP</sequence>
<keyword evidence="3" id="KW-0548">Nucleotidyltransferase</keyword>
<feature type="region of interest" description="Disordered" evidence="1">
    <location>
        <begin position="500"/>
        <end position="522"/>
    </location>
</feature>
<reference evidence="4" key="1">
    <citation type="submission" date="2013-08" db="EMBL/GenBank/DDBJ databases">
        <title>Intrasporangium oryzae NRRL B-24470.</title>
        <authorList>
            <person name="Liu H."/>
            <person name="Wang G."/>
        </authorList>
    </citation>
    <scope>NUCLEOTIDE SEQUENCE [LARGE SCALE GENOMIC DNA]</scope>
    <source>
        <strain evidence="4">Q5-1</strain>
    </source>
</reference>
<dbReference type="PANTHER" id="PTHR34047:SF10">
    <property type="entry name" value="GROUP II INTRON-ASSOCIATED OPEN READING FRAME"/>
    <property type="match status" value="1"/>
</dbReference>
<evidence type="ECO:0000313" key="3">
    <source>
        <dbReference type="EMBL" id="EWT04986.1"/>
    </source>
</evidence>
<feature type="domain" description="Reverse transcriptase" evidence="2">
    <location>
        <begin position="113"/>
        <end position="352"/>
    </location>
</feature>
<dbReference type="NCBIfam" id="TIGR04416">
    <property type="entry name" value="group_II_RT_mat"/>
    <property type="match status" value="1"/>
</dbReference>
<organism evidence="3 4">
    <name type="scientific">Intrasporangium chromatireducens Q5-1</name>
    <dbReference type="NCBI Taxonomy" id="584657"/>
    <lineage>
        <taxon>Bacteria</taxon>
        <taxon>Bacillati</taxon>
        <taxon>Actinomycetota</taxon>
        <taxon>Actinomycetes</taxon>
        <taxon>Micrococcales</taxon>
        <taxon>Intrasporangiaceae</taxon>
        <taxon>Intrasporangium</taxon>
    </lineage>
</organism>
<dbReference type="AlphaFoldDB" id="W9GFL5"/>
<dbReference type="EMBL" id="AWQS01000160">
    <property type="protein sequence ID" value="EWT04986.1"/>
    <property type="molecule type" value="Genomic_DNA"/>
</dbReference>
<dbReference type="Pfam" id="PF13655">
    <property type="entry name" value="RVT_N"/>
    <property type="match status" value="1"/>
</dbReference>
<dbReference type="InterPro" id="IPR025960">
    <property type="entry name" value="RVT_N"/>
</dbReference>
<dbReference type="GO" id="GO:0003964">
    <property type="term" value="F:RNA-directed DNA polymerase activity"/>
    <property type="evidence" value="ECO:0007669"/>
    <property type="project" value="UniProtKB-KW"/>
</dbReference>
<protein>
    <submittedName>
        <fullName evidence="3">Reverse transcriptase</fullName>
    </submittedName>
</protein>
<dbReference type="InterPro" id="IPR030931">
    <property type="entry name" value="Group_II_RT_mat"/>
</dbReference>
<comment type="caution">
    <text evidence="3">The sequence shown here is derived from an EMBL/GenBank/DDBJ whole genome shotgun (WGS) entry which is preliminary data.</text>
</comment>
<dbReference type="InterPro" id="IPR043502">
    <property type="entry name" value="DNA/RNA_pol_sf"/>
</dbReference>
<dbReference type="InterPro" id="IPR000477">
    <property type="entry name" value="RT_dom"/>
</dbReference>
<feature type="compositionally biased region" description="Pro residues" evidence="1">
    <location>
        <begin position="511"/>
        <end position="522"/>
    </location>
</feature>
<keyword evidence="3" id="KW-0695">RNA-directed DNA polymerase</keyword>
<evidence type="ECO:0000256" key="1">
    <source>
        <dbReference type="SAM" id="MobiDB-lite"/>
    </source>
</evidence>
<dbReference type="PANTHER" id="PTHR34047">
    <property type="entry name" value="NUCLEAR INTRON MATURASE 1, MITOCHONDRIAL-RELATED"/>
    <property type="match status" value="1"/>
</dbReference>
<name>W9GFL5_9MICO</name>
<dbReference type="InterPro" id="IPR013597">
    <property type="entry name" value="Mat_intron_G2"/>
</dbReference>
<dbReference type="Pfam" id="PF08388">
    <property type="entry name" value="GIIM"/>
    <property type="match status" value="1"/>
</dbReference>
<dbReference type="Pfam" id="PF00078">
    <property type="entry name" value="RVT_1"/>
    <property type="match status" value="1"/>
</dbReference>
<accession>W9GFL5</accession>
<dbReference type="Proteomes" id="UP000019494">
    <property type="component" value="Unassembled WGS sequence"/>
</dbReference>
<evidence type="ECO:0000313" key="4">
    <source>
        <dbReference type="Proteomes" id="UP000019494"/>
    </source>
</evidence>
<dbReference type="PATRIC" id="fig|584657.3.peg.3136"/>
<dbReference type="CDD" id="cd01651">
    <property type="entry name" value="RT_G2_intron"/>
    <property type="match status" value="1"/>
</dbReference>
<dbReference type="RefSeq" id="WP_205620976.1">
    <property type="nucleotide sequence ID" value="NZ_AWQS01000160.1"/>
</dbReference>
<dbReference type="InterPro" id="IPR051083">
    <property type="entry name" value="GrpII_Intron_Splice-Mob/Def"/>
</dbReference>
<evidence type="ECO:0000259" key="2">
    <source>
        <dbReference type="PROSITE" id="PS50878"/>
    </source>
</evidence>
<gene>
    <name evidence="3" type="ORF">N864_08450</name>
</gene>